<dbReference type="InterPro" id="IPR032675">
    <property type="entry name" value="LRR_dom_sf"/>
</dbReference>
<proteinExistence type="predicted"/>
<dbReference type="GO" id="GO:0035556">
    <property type="term" value="P:intracellular signal transduction"/>
    <property type="evidence" value="ECO:0000318"/>
    <property type="project" value="GO_Central"/>
</dbReference>
<dbReference type="Gene3D" id="3.10.20.90">
    <property type="entry name" value="Phosphatidylinositol 3-kinase Catalytic Subunit, Chain A, domain 1"/>
    <property type="match status" value="1"/>
</dbReference>
<organism evidence="4">
    <name type="scientific">Solanum lycopersicum</name>
    <name type="common">Tomato</name>
    <name type="synonym">Lycopersicon esculentum</name>
    <dbReference type="NCBI Taxonomy" id="4081"/>
    <lineage>
        <taxon>Eukaryota</taxon>
        <taxon>Viridiplantae</taxon>
        <taxon>Streptophyta</taxon>
        <taxon>Embryophyta</taxon>
        <taxon>Tracheophyta</taxon>
        <taxon>Spermatophyta</taxon>
        <taxon>Magnoliopsida</taxon>
        <taxon>eudicotyledons</taxon>
        <taxon>Gunneridae</taxon>
        <taxon>Pentapetalae</taxon>
        <taxon>asterids</taxon>
        <taxon>lamiids</taxon>
        <taxon>Solanales</taxon>
        <taxon>Solanaceae</taxon>
        <taxon>Solanoideae</taxon>
        <taxon>Solaneae</taxon>
        <taxon>Solanum</taxon>
        <taxon>Solanum subgen. Lycopersicon</taxon>
    </lineage>
</organism>
<dbReference type="FunCoup" id="A0A3Q7GQS4">
    <property type="interactions" value="2035"/>
</dbReference>
<dbReference type="InParanoid" id="A0A3Q7GQS4"/>
<dbReference type="InterPro" id="IPR000626">
    <property type="entry name" value="Ubiquitin-like_dom"/>
</dbReference>
<feature type="domain" description="Ubiquitin-like" evidence="3">
    <location>
        <begin position="14"/>
        <end position="85"/>
    </location>
</feature>
<evidence type="ECO:0000259" key="3">
    <source>
        <dbReference type="PROSITE" id="PS50053"/>
    </source>
</evidence>
<dbReference type="GO" id="GO:0051707">
    <property type="term" value="P:response to other organism"/>
    <property type="evidence" value="ECO:0007669"/>
    <property type="project" value="UniProtKB-ARBA"/>
</dbReference>
<accession>A0A3Q7GQS4</accession>
<dbReference type="InterPro" id="IPR029071">
    <property type="entry name" value="Ubiquitin-like_domsf"/>
</dbReference>
<keyword evidence="2" id="KW-0677">Repeat</keyword>
<dbReference type="SMART" id="SM00213">
    <property type="entry name" value="UBQ"/>
    <property type="match status" value="1"/>
</dbReference>
<dbReference type="Proteomes" id="UP000004994">
    <property type="component" value="Chromosome 6"/>
</dbReference>
<protein>
    <recommendedName>
        <fullName evidence="3">Ubiquitin-like domain-containing protein</fullName>
    </recommendedName>
</protein>
<dbReference type="AlphaFoldDB" id="A0A3Q7GQS4"/>
<evidence type="ECO:0000313" key="4">
    <source>
        <dbReference type="EnsemblPlants" id="Solyc06g007250.3.1"/>
    </source>
</evidence>
<keyword evidence="5" id="KW-1185">Reference proteome</keyword>
<dbReference type="SMART" id="SM00364">
    <property type="entry name" value="LRR_BAC"/>
    <property type="match status" value="4"/>
</dbReference>
<name>A0A3Q7GQS4_SOLLC</name>
<dbReference type="Gene3D" id="3.80.10.10">
    <property type="entry name" value="Ribonuclease Inhibitor"/>
    <property type="match status" value="2"/>
</dbReference>
<sequence length="420" mass="46618">MEKEGKSDAGNRTITVNVRFSGRSIPVEISDESTVKHLKSLLQPLTNVLSRGQKLIFKGKVLVDEVTLKSSEVGNGAKIMLMASQGLHQGDGPIRKEASNFPTARRMPEAMRPKRDVPQVPVVKSQLERWKATGVVALSECNLKVLPDEVLNCGPSARVLDLSHNAIQHLPATINSLSSLQKLILNGNEIMDNSLSWEELASLKSLMVISLNQNQCRFVLQFYFLIHLTLFTNLNHLSYAIISYKGFLYDCIKWSSLVCSIATLPPEVGTLTSLKQLHIAHNELTGLPSEIGLLTSLEVLKVNNNRIHSIPESIGDCVSLIEVDLSSNLLVELPETISKIKDLKALYLRNNGLKSLPSSIFKQCCQLSTLDLHGTEITIDVISQIEGWENFDERRRSKHQKQLDFRVSSSGKFDEGADQS</sequence>
<dbReference type="PROSITE" id="PS51450">
    <property type="entry name" value="LRR"/>
    <property type="match status" value="2"/>
</dbReference>
<dbReference type="OMA" id="QFEGWED"/>
<dbReference type="SMART" id="SM00369">
    <property type="entry name" value="LRR_TYP"/>
    <property type="match status" value="5"/>
</dbReference>
<dbReference type="GO" id="GO:0006952">
    <property type="term" value="P:defense response"/>
    <property type="evidence" value="ECO:0007669"/>
    <property type="project" value="UniProtKB-ARBA"/>
</dbReference>
<reference evidence="4" key="1">
    <citation type="journal article" date="2012" name="Nature">
        <title>The tomato genome sequence provides insights into fleshy fruit evolution.</title>
        <authorList>
            <consortium name="Tomato Genome Consortium"/>
        </authorList>
    </citation>
    <scope>NUCLEOTIDE SEQUENCE [LARGE SCALE GENOMIC DNA]</scope>
    <source>
        <strain evidence="4">cv. Heinz 1706</strain>
    </source>
</reference>
<evidence type="ECO:0000313" key="5">
    <source>
        <dbReference type="Proteomes" id="UP000004994"/>
    </source>
</evidence>
<reference evidence="4" key="2">
    <citation type="submission" date="2019-01" db="UniProtKB">
        <authorList>
            <consortium name="EnsemblPlants"/>
        </authorList>
    </citation>
    <scope>IDENTIFICATION</scope>
    <source>
        <strain evidence="4">cv. Heinz 1706</strain>
    </source>
</reference>
<dbReference type="SUPFAM" id="SSF52058">
    <property type="entry name" value="L domain-like"/>
    <property type="match status" value="1"/>
</dbReference>
<dbReference type="Gramene" id="Solyc06g007250.3.1">
    <property type="protein sequence ID" value="Solyc06g007250.3.1"/>
    <property type="gene ID" value="Solyc06g007250.3"/>
</dbReference>
<dbReference type="InterPro" id="IPR050216">
    <property type="entry name" value="LRR_domain-containing"/>
</dbReference>
<dbReference type="PANTHER" id="PTHR48051">
    <property type="match status" value="1"/>
</dbReference>
<dbReference type="EnsemblPlants" id="Solyc06g007250.3.1">
    <property type="protein sequence ID" value="Solyc06g007250.3.1"/>
    <property type="gene ID" value="Solyc06g007250.3"/>
</dbReference>
<evidence type="ECO:0000256" key="1">
    <source>
        <dbReference type="ARBA" id="ARBA00022614"/>
    </source>
</evidence>
<dbReference type="PANTHER" id="PTHR48051:SF1">
    <property type="entry name" value="RAS SUPPRESSOR PROTEIN 1"/>
    <property type="match status" value="1"/>
</dbReference>
<dbReference type="InterPro" id="IPR001611">
    <property type="entry name" value="Leu-rich_rpt"/>
</dbReference>
<dbReference type="STRING" id="4081.A0A3Q7GQS4"/>
<evidence type="ECO:0000256" key="2">
    <source>
        <dbReference type="ARBA" id="ARBA00022737"/>
    </source>
</evidence>
<dbReference type="SUPFAM" id="SSF54236">
    <property type="entry name" value="Ubiquitin-like"/>
    <property type="match status" value="1"/>
</dbReference>
<dbReference type="PROSITE" id="PS50053">
    <property type="entry name" value="UBIQUITIN_2"/>
    <property type="match status" value="1"/>
</dbReference>
<dbReference type="Pfam" id="PF13855">
    <property type="entry name" value="LRR_8"/>
    <property type="match status" value="2"/>
</dbReference>
<dbReference type="Pfam" id="PF00240">
    <property type="entry name" value="ubiquitin"/>
    <property type="match status" value="1"/>
</dbReference>
<dbReference type="InterPro" id="IPR003591">
    <property type="entry name" value="Leu-rich_rpt_typical-subtyp"/>
</dbReference>
<keyword evidence="1" id="KW-0433">Leucine-rich repeat</keyword>